<protein>
    <recommendedName>
        <fullName evidence="9">PIN-like protein</fullName>
    </recommendedName>
</protein>
<sequence length="159" mass="17704">MLGACIVQSSRTAGFAGEFVKVNKIMETFLASVHKKKSEGEDVKSIEFSQFLIVLTLFGVVLAHPKVHFVPKATLKLLSKLVFALFLPCLIFTQLGPSISVKNIIQWWFIPVNVIISTAIGCILSCLVAFKCPPPREFVRFTIIMTALILATLAIFYWQ</sequence>
<dbReference type="PANTHER" id="PTHR31419:SF8">
    <property type="entry name" value="PROTEIN PIN-LIKES 2-LIKE"/>
    <property type="match status" value="1"/>
</dbReference>
<evidence type="ECO:0000256" key="1">
    <source>
        <dbReference type="ARBA" id="ARBA00004141"/>
    </source>
</evidence>
<feature type="transmembrane region" description="Helical" evidence="6">
    <location>
        <begin position="48"/>
        <end position="65"/>
    </location>
</feature>
<dbReference type="GO" id="GO:0016020">
    <property type="term" value="C:membrane"/>
    <property type="evidence" value="ECO:0007669"/>
    <property type="project" value="UniProtKB-SubCell"/>
</dbReference>
<dbReference type="InterPro" id="IPR004776">
    <property type="entry name" value="Mem_transp_PIN-like"/>
</dbReference>
<feature type="transmembrane region" description="Helical" evidence="6">
    <location>
        <begin position="107"/>
        <end position="130"/>
    </location>
</feature>
<dbReference type="EMBL" id="JADGMS010000004">
    <property type="protein sequence ID" value="KAF9683930.1"/>
    <property type="molecule type" value="Genomic_DNA"/>
</dbReference>
<evidence type="ECO:0000256" key="2">
    <source>
        <dbReference type="ARBA" id="ARBA00022692"/>
    </source>
</evidence>
<evidence type="ECO:0000313" key="8">
    <source>
        <dbReference type="Proteomes" id="UP000657918"/>
    </source>
</evidence>
<evidence type="ECO:0000256" key="3">
    <source>
        <dbReference type="ARBA" id="ARBA00022989"/>
    </source>
</evidence>
<dbReference type="Proteomes" id="UP000657918">
    <property type="component" value="Chromosome 4"/>
</dbReference>
<organism evidence="7 8">
    <name type="scientific">Salix dunnii</name>
    <dbReference type="NCBI Taxonomy" id="1413687"/>
    <lineage>
        <taxon>Eukaryota</taxon>
        <taxon>Viridiplantae</taxon>
        <taxon>Streptophyta</taxon>
        <taxon>Embryophyta</taxon>
        <taxon>Tracheophyta</taxon>
        <taxon>Spermatophyta</taxon>
        <taxon>Magnoliopsida</taxon>
        <taxon>eudicotyledons</taxon>
        <taxon>Gunneridae</taxon>
        <taxon>Pentapetalae</taxon>
        <taxon>rosids</taxon>
        <taxon>fabids</taxon>
        <taxon>Malpighiales</taxon>
        <taxon>Salicaceae</taxon>
        <taxon>Saliceae</taxon>
        <taxon>Salix</taxon>
    </lineage>
</organism>
<dbReference type="AlphaFoldDB" id="A0A835N0I0"/>
<evidence type="ECO:0000256" key="4">
    <source>
        <dbReference type="ARBA" id="ARBA00023136"/>
    </source>
</evidence>
<keyword evidence="5" id="KW-0927">Auxin signaling pathway</keyword>
<evidence type="ECO:0000256" key="6">
    <source>
        <dbReference type="SAM" id="Phobius"/>
    </source>
</evidence>
<keyword evidence="4 6" id="KW-0472">Membrane</keyword>
<dbReference type="GO" id="GO:0080162">
    <property type="term" value="P:endoplasmic reticulum to cytosol auxin transport"/>
    <property type="evidence" value="ECO:0007669"/>
    <property type="project" value="InterPro"/>
</dbReference>
<dbReference type="GO" id="GO:0009734">
    <property type="term" value="P:auxin-activated signaling pathway"/>
    <property type="evidence" value="ECO:0007669"/>
    <property type="project" value="UniProtKB-KW"/>
</dbReference>
<feature type="transmembrane region" description="Helical" evidence="6">
    <location>
        <begin position="77"/>
        <end position="95"/>
    </location>
</feature>
<reference evidence="7 8" key="1">
    <citation type="submission" date="2020-10" db="EMBL/GenBank/DDBJ databases">
        <title>Plant Genome Project.</title>
        <authorList>
            <person name="Zhang R.-G."/>
        </authorList>
    </citation>
    <scope>NUCLEOTIDE SEQUENCE [LARGE SCALE GENOMIC DNA]</scope>
    <source>
        <strain evidence="7">FAFU-HL-1</strain>
        <tissue evidence="7">Leaf</tissue>
    </source>
</reference>
<dbReference type="Pfam" id="PF03547">
    <property type="entry name" value="Mem_trans"/>
    <property type="match status" value="1"/>
</dbReference>
<gene>
    <name evidence="7" type="ORF">SADUNF_Sadunf04G0065100</name>
</gene>
<accession>A0A835N0I0</accession>
<dbReference type="PANTHER" id="PTHR31419">
    <property type="entry name" value="PROTEIN PIN-LIKES 2"/>
    <property type="match status" value="1"/>
</dbReference>
<keyword evidence="3 6" id="KW-1133">Transmembrane helix</keyword>
<dbReference type="InterPro" id="IPR039305">
    <property type="entry name" value="PILS2/6"/>
</dbReference>
<evidence type="ECO:0000256" key="5">
    <source>
        <dbReference type="ARBA" id="ARBA00023294"/>
    </source>
</evidence>
<name>A0A835N0I0_9ROSI</name>
<comment type="subcellular location">
    <subcellularLocation>
        <location evidence="1">Membrane</location>
        <topology evidence="1">Multi-pass membrane protein</topology>
    </subcellularLocation>
</comment>
<keyword evidence="2 6" id="KW-0812">Transmembrane</keyword>
<evidence type="ECO:0008006" key="9">
    <source>
        <dbReference type="Google" id="ProtNLM"/>
    </source>
</evidence>
<feature type="transmembrane region" description="Helical" evidence="6">
    <location>
        <begin position="137"/>
        <end position="158"/>
    </location>
</feature>
<dbReference type="OrthoDB" id="191139at2759"/>
<comment type="caution">
    <text evidence="7">The sequence shown here is derived from an EMBL/GenBank/DDBJ whole genome shotgun (WGS) entry which is preliminary data.</text>
</comment>
<evidence type="ECO:0000313" key="7">
    <source>
        <dbReference type="EMBL" id="KAF9683930.1"/>
    </source>
</evidence>
<keyword evidence="8" id="KW-1185">Reference proteome</keyword>
<proteinExistence type="predicted"/>